<reference evidence="2 3" key="1">
    <citation type="submission" date="2018-04" db="EMBL/GenBank/DDBJ databases">
        <title>Pseudomonas sp. nov., isolated from mangrove soil.</title>
        <authorList>
            <person name="Chen C."/>
        </authorList>
    </citation>
    <scope>NUCLEOTIDE SEQUENCE [LARGE SCALE GENOMIC DNA]</scope>
    <source>
        <strain evidence="2 3">TC-11</strain>
    </source>
</reference>
<dbReference type="Gene3D" id="3.40.630.30">
    <property type="match status" value="1"/>
</dbReference>
<dbReference type="AlphaFoldDB" id="A0A2T5P8E4"/>
<gene>
    <name evidence="2" type="ORF">DBO85_11440</name>
</gene>
<name>A0A2T5P8E4_9PSED</name>
<protein>
    <submittedName>
        <fullName evidence="2">GNAT family N-acetyltransferase</fullName>
    </submittedName>
</protein>
<keyword evidence="2" id="KW-0808">Transferase</keyword>
<dbReference type="OrthoDB" id="1821130at2"/>
<comment type="caution">
    <text evidence="2">The sequence shown here is derived from an EMBL/GenBank/DDBJ whole genome shotgun (WGS) entry which is preliminary data.</text>
</comment>
<dbReference type="GO" id="GO:0016747">
    <property type="term" value="F:acyltransferase activity, transferring groups other than amino-acyl groups"/>
    <property type="evidence" value="ECO:0007669"/>
    <property type="project" value="InterPro"/>
</dbReference>
<evidence type="ECO:0000313" key="3">
    <source>
        <dbReference type="Proteomes" id="UP000244064"/>
    </source>
</evidence>
<accession>A0A2T5P8E4</accession>
<evidence type="ECO:0000313" key="2">
    <source>
        <dbReference type="EMBL" id="PTU73977.1"/>
    </source>
</evidence>
<dbReference type="PROSITE" id="PS51186">
    <property type="entry name" value="GNAT"/>
    <property type="match status" value="1"/>
</dbReference>
<dbReference type="Proteomes" id="UP000244064">
    <property type="component" value="Unassembled WGS sequence"/>
</dbReference>
<organism evidence="2 3">
    <name type="scientific">Pseudomonas mangrovi</name>
    <dbReference type="NCBI Taxonomy" id="2161748"/>
    <lineage>
        <taxon>Bacteria</taxon>
        <taxon>Pseudomonadati</taxon>
        <taxon>Pseudomonadota</taxon>
        <taxon>Gammaproteobacteria</taxon>
        <taxon>Pseudomonadales</taxon>
        <taxon>Pseudomonadaceae</taxon>
        <taxon>Pseudomonas</taxon>
    </lineage>
</organism>
<dbReference type="CDD" id="cd04301">
    <property type="entry name" value="NAT_SF"/>
    <property type="match status" value="1"/>
</dbReference>
<feature type="domain" description="N-acetyltransferase" evidence="1">
    <location>
        <begin position="1"/>
        <end position="158"/>
    </location>
</feature>
<proteinExistence type="predicted"/>
<dbReference type="SUPFAM" id="SSF55729">
    <property type="entry name" value="Acyl-CoA N-acyltransferases (Nat)"/>
    <property type="match status" value="1"/>
</dbReference>
<keyword evidence="3" id="KW-1185">Reference proteome</keyword>
<evidence type="ECO:0000259" key="1">
    <source>
        <dbReference type="PROSITE" id="PS51186"/>
    </source>
</evidence>
<dbReference type="EMBL" id="QASN01000019">
    <property type="protein sequence ID" value="PTU73977.1"/>
    <property type="molecule type" value="Genomic_DNA"/>
</dbReference>
<dbReference type="Pfam" id="PF00583">
    <property type="entry name" value="Acetyltransf_1"/>
    <property type="match status" value="1"/>
</dbReference>
<sequence length="158" mass="17155">MIIRTLIPADHSAALDLWRSCPGIQLRAEDGYAGLCAYLQRNPGLSLAGEVDGVLVATLLAGHDGRRGYLQHLVVAPAMRRHGYARRLLDEAARRLHEQGIGKAHVFVLRDAVDAMPFWGSQPGWQQRDDIQVYSTLSGDEGVVSVGAGSSGAWERAK</sequence>
<dbReference type="InterPro" id="IPR016181">
    <property type="entry name" value="Acyl_CoA_acyltransferase"/>
</dbReference>
<dbReference type="InterPro" id="IPR000182">
    <property type="entry name" value="GNAT_dom"/>
</dbReference>